<sequence length="97" mass="10701">MTKKILVTGGAGYIGSHTYVELKEAGYTPVILDNFSNSSSGVLDRLNQLFQQEPVFIEGDIRNPELVQKTLEDHECESVIHFAGYKAVGESMAEPLK</sequence>
<comment type="cofactor">
    <cofactor evidence="2">
        <name>NAD(+)</name>
        <dbReference type="ChEBI" id="CHEBI:57540"/>
    </cofactor>
</comment>
<proteinExistence type="inferred from homology"/>
<dbReference type="Pfam" id="PF16363">
    <property type="entry name" value="GDP_Man_Dehyd"/>
    <property type="match status" value="1"/>
</dbReference>
<dbReference type="STRING" id="1514904.SU32_16700"/>
<dbReference type="OrthoDB" id="9801785at2"/>
<keyword evidence="7" id="KW-0413">Isomerase</keyword>
<evidence type="ECO:0000313" key="11">
    <source>
        <dbReference type="EMBL" id="KPA99889.1"/>
    </source>
</evidence>
<dbReference type="GO" id="GO:0005996">
    <property type="term" value="P:monosaccharide metabolic process"/>
    <property type="evidence" value="ECO:0007669"/>
    <property type="project" value="TreeGrafter"/>
</dbReference>
<feature type="domain" description="NAD(P)-binding" evidence="10">
    <location>
        <begin position="6"/>
        <end position="96"/>
    </location>
</feature>
<comment type="similarity">
    <text evidence="3">Belongs to the NAD(P)-dependent epimerase/dehydratase family.</text>
</comment>
<evidence type="ECO:0000259" key="10">
    <source>
        <dbReference type="Pfam" id="PF16363"/>
    </source>
</evidence>
<evidence type="ECO:0000256" key="5">
    <source>
        <dbReference type="ARBA" id="ARBA00018569"/>
    </source>
</evidence>
<dbReference type="PANTHER" id="PTHR43725:SF47">
    <property type="entry name" value="UDP-GLUCOSE 4-EPIMERASE"/>
    <property type="match status" value="1"/>
</dbReference>
<evidence type="ECO:0000256" key="9">
    <source>
        <dbReference type="ARBA" id="ARBA00033067"/>
    </source>
</evidence>
<evidence type="ECO:0000256" key="6">
    <source>
        <dbReference type="ARBA" id="ARBA00023027"/>
    </source>
</evidence>
<accession>A0A0M9GKH8</accession>
<dbReference type="RefSeq" id="WP_144421189.1">
    <property type="nucleotide sequence ID" value="NZ_JXMU01000043.1"/>
</dbReference>
<evidence type="ECO:0000313" key="12">
    <source>
        <dbReference type="Proteomes" id="UP000038011"/>
    </source>
</evidence>
<evidence type="ECO:0000256" key="4">
    <source>
        <dbReference type="ARBA" id="ARBA00013189"/>
    </source>
</evidence>
<feature type="non-terminal residue" evidence="11">
    <location>
        <position position="97"/>
    </location>
</feature>
<name>A0A0M9GKH8_9HYPH</name>
<keyword evidence="12" id="KW-1185">Reference proteome</keyword>
<protein>
    <recommendedName>
        <fullName evidence="5">UDP-glucose 4-epimerase</fullName>
        <ecNumber evidence="4">5.1.3.2</ecNumber>
    </recommendedName>
    <alternativeName>
        <fullName evidence="9">Galactowaldenase</fullName>
    </alternativeName>
    <alternativeName>
        <fullName evidence="8">UDP-galactose 4-epimerase</fullName>
    </alternativeName>
</protein>
<dbReference type="SUPFAM" id="SSF51735">
    <property type="entry name" value="NAD(P)-binding Rossmann-fold domains"/>
    <property type="match status" value="1"/>
</dbReference>
<dbReference type="GO" id="GO:0005829">
    <property type="term" value="C:cytosol"/>
    <property type="evidence" value="ECO:0007669"/>
    <property type="project" value="TreeGrafter"/>
</dbReference>
<comment type="catalytic activity">
    <reaction evidence="1">
        <text>UDP-alpha-D-glucose = UDP-alpha-D-galactose</text>
        <dbReference type="Rhea" id="RHEA:22168"/>
        <dbReference type="ChEBI" id="CHEBI:58885"/>
        <dbReference type="ChEBI" id="CHEBI:66914"/>
        <dbReference type="EC" id="5.1.3.2"/>
    </reaction>
</comment>
<evidence type="ECO:0000256" key="2">
    <source>
        <dbReference type="ARBA" id="ARBA00001911"/>
    </source>
</evidence>
<evidence type="ECO:0000256" key="3">
    <source>
        <dbReference type="ARBA" id="ARBA00007637"/>
    </source>
</evidence>
<dbReference type="GO" id="GO:0003978">
    <property type="term" value="F:UDP-glucose 4-epimerase activity"/>
    <property type="evidence" value="ECO:0007669"/>
    <property type="project" value="UniProtKB-EC"/>
</dbReference>
<dbReference type="InterPro" id="IPR036291">
    <property type="entry name" value="NAD(P)-bd_dom_sf"/>
</dbReference>
<organism evidence="11 12">
    <name type="scientific">Ahrensia marina</name>
    <dbReference type="NCBI Taxonomy" id="1514904"/>
    <lineage>
        <taxon>Bacteria</taxon>
        <taxon>Pseudomonadati</taxon>
        <taxon>Pseudomonadota</taxon>
        <taxon>Alphaproteobacteria</taxon>
        <taxon>Hyphomicrobiales</taxon>
        <taxon>Ahrensiaceae</taxon>
        <taxon>Ahrensia</taxon>
    </lineage>
</organism>
<reference evidence="11 12" key="1">
    <citation type="submission" date="2015-01" db="EMBL/GenBank/DDBJ databases">
        <title>Ahrensia donghaiensis sp. nov., a novel dimethylsulphoniopropionate-cleavage bacterium isolated from seawater and emended descriptions of the genus Ahrensia and Ahrensia kielensis.</title>
        <authorList>
            <person name="Liu J."/>
        </authorList>
    </citation>
    <scope>NUCLEOTIDE SEQUENCE [LARGE SCALE GENOMIC DNA]</scope>
    <source>
        <strain evidence="11 12">LZD062</strain>
    </source>
</reference>
<evidence type="ECO:0000256" key="1">
    <source>
        <dbReference type="ARBA" id="ARBA00000083"/>
    </source>
</evidence>
<dbReference type="Proteomes" id="UP000038011">
    <property type="component" value="Unassembled WGS sequence"/>
</dbReference>
<dbReference type="AlphaFoldDB" id="A0A0M9GKH8"/>
<evidence type="ECO:0000256" key="7">
    <source>
        <dbReference type="ARBA" id="ARBA00023235"/>
    </source>
</evidence>
<keyword evidence="6" id="KW-0520">NAD</keyword>
<gene>
    <name evidence="11" type="ORF">SU32_16700</name>
</gene>
<dbReference type="Gene3D" id="3.40.50.720">
    <property type="entry name" value="NAD(P)-binding Rossmann-like Domain"/>
    <property type="match status" value="1"/>
</dbReference>
<dbReference type="EC" id="5.1.3.2" evidence="4"/>
<dbReference type="EMBL" id="JXMU01000043">
    <property type="protein sequence ID" value="KPA99889.1"/>
    <property type="molecule type" value="Genomic_DNA"/>
</dbReference>
<dbReference type="InterPro" id="IPR016040">
    <property type="entry name" value="NAD(P)-bd_dom"/>
</dbReference>
<evidence type="ECO:0000256" key="8">
    <source>
        <dbReference type="ARBA" id="ARBA00031367"/>
    </source>
</evidence>
<dbReference type="PANTHER" id="PTHR43725">
    <property type="entry name" value="UDP-GLUCOSE 4-EPIMERASE"/>
    <property type="match status" value="1"/>
</dbReference>
<comment type="caution">
    <text evidence="11">The sequence shown here is derived from an EMBL/GenBank/DDBJ whole genome shotgun (WGS) entry which is preliminary data.</text>
</comment>